<dbReference type="SMR" id="M1XH10"/>
<feature type="domain" description="NTF2-like N-terminal transpeptidase" evidence="7">
    <location>
        <begin position="34"/>
        <end position="140"/>
    </location>
</feature>
<dbReference type="InterPro" id="IPR036138">
    <property type="entry name" value="PBP_dimer_sf"/>
</dbReference>
<dbReference type="InterPro" id="IPR005311">
    <property type="entry name" value="PBP_dimer"/>
</dbReference>
<keyword evidence="4" id="KW-0812">Transmembrane</keyword>
<dbReference type="GO" id="GO:0071555">
    <property type="term" value="P:cell wall organization"/>
    <property type="evidence" value="ECO:0007669"/>
    <property type="project" value="TreeGrafter"/>
</dbReference>
<dbReference type="InterPro" id="IPR032710">
    <property type="entry name" value="NTF2-like_dom_sf"/>
</dbReference>
<dbReference type="Pfam" id="PF05223">
    <property type="entry name" value="MecA_N"/>
    <property type="match status" value="1"/>
</dbReference>
<dbReference type="SUPFAM" id="SSF56601">
    <property type="entry name" value="beta-lactamase/transpeptidase-like"/>
    <property type="match status" value="1"/>
</dbReference>
<evidence type="ECO:0000256" key="1">
    <source>
        <dbReference type="ARBA" id="ARBA00004370"/>
    </source>
</evidence>
<reference evidence="8" key="1">
    <citation type="submission" date="2012-12" db="EMBL/GenBank/DDBJ databases">
        <authorList>
            <person name="Hill-Cawthorne G."/>
        </authorList>
    </citation>
    <scope>NUCLEOTIDE SEQUENCE</scope>
    <source>
        <strain evidence="8">CMFT306</strain>
    </source>
</reference>
<dbReference type="Gene3D" id="3.30.1390.30">
    <property type="entry name" value="Penicillin-binding protein 2a, domain 3"/>
    <property type="match status" value="1"/>
</dbReference>
<dbReference type="AlphaFoldDB" id="M1XH10"/>
<dbReference type="GO" id="GO:0005886">
    <property type="term" value="C:plasma membrane"/>
    <property type="evidence" value="ECO:0007669"/>
    <property type="project" value="TreeGrafter"/>
</dbReference>
<dbReference type="Pfam" id="PF03717">
    <property type="entry name" value="PBP_dimer"/>
    <property type="match status" value="1"/>
</dbReference>
<comment type="similarity">
    <text evidence="2">Belongs to the transpeptidase family.</text>
</comment>
<dbReference type="Gene3D" id="3.10.450.100">
    <property type="entry name" value="NTF2-like, domain 1"/>
    <property type="match status" value="1"/>
</dbReference>
<organism evidence="8">
    <name type="scientific">Staphylococcus aureus</name>
    <dbReference type="NCBI Taxonomy" id="1280"/>
    <lineage>
        <taxon>Bacteria</taxon>
        <taxon>Bacillati</taxon>
        <taxon>Bacillota</taxon>
        <taxon>Bacilli</taxon>
        <taxon>Bacillales</taxon>
        <taxon>Staphylococcaceae</taxon>
        <taxon>Staphylococcus</taxon>
    </lineage>
</organism>
<dbReference type="EMBL" id="HF569104">
    <property type="protein sequence ID" value="CCP89483.1"/>
    <property type="molecule type" value="Genomic_DNA"/>
</dbReference>
<protein>
    <submittedName>
        <fullName evidence="8">Penicillin-binding protein 2</fullName>
    </submittedName>
</protein>
<dbReference type="InterPro" id="IPR001460">
    <property type="entry name" value="PCN-bd_Tpept"/>
</dbReference>
<feature type="domain" description="Penicillin-binding protein transpeptidase" evidence="5">
    <location>
        <begin position="346"/>
        <end position="656"/>
    </location>
</feature>
<keyword evidence="3 4" id="KW-0472">Membrane</keyword>
<reference evidence="8" key="2">
    <citation type="journal article" date="2014" name="PLoS ONE">
        <title>Recombinations in Staphylococcal Cassette Chromosome mec Elements Compromise the Molecular Detection of Methicillin Resistance in Staphylococcus aureus.</title>
        <authorList>
            <person name="Hill-Cawthorne G.A."/>
            <person name="Hudson L.O."/>
            <person name="El Ghany M.F."/>
            <person name="Piepenburg O."/>
            <person name="Nair M."/>
            <person name="Dodgson A."/>
            <person name="Forrest M.S."/>
            <person name="Clark T.G."/>
            <person name="Pain A."/>
        </authorList>
    </citation>
    <scope>NUCLEOTIDE SEQUENCE</scope>
    <source>
        <strain evidence="8">CMFT306</strain>
    </source>
</reference>
<evidence type="ECO:0000313" key="8">
    <source>
        <dbReference type="EMBL" id="CCP89483.1"/>
    </source>
</evidence>
<keyword evidence="4" id="KW-1133">Transmembrane helix</keyword>
<comment type="subcellular location">
    <subcellularLocation>
        <location evidence="1">Membrane</location>
    </subcellularLocation>
</comment>
<sequence>MKKIKIVPLILIVVVVGFGIYFYASKDKEINNTIDAIEDKNFKQVYKDSSYISKSDNGEVEMTERPIKIYNSLGVKDINIQDRKIKKVSKNKKRVDAQYKIKTNYGNIDRNVQFNFVKEDGMWKLDWDHSVIIPGMQKDQSIHIENLKSERGKILDRNNVELANTGTAYEIGIVPKNVSKKDYKAIAKELSISEDYIKQQMDQNWVQDDTFVPLKTVKKMDEYLSDFAKKFHLTTNETESRNYPLEKATSHLLGYVGPINSEELKQKEYKGYKDDAVIGKKGLEKLYDKKLQHEDGYRVTIVDDNSNTIAHTLIEKKKKDGKDIQLTIDAKVQKSIYNNMKNDYGSGTAIHPQTGELLALVSTPSYDVYPFMYGMSNEEYNKLTEDKKEPLLNKFQITTSPGSTQKILTAMIGLNNKTLDDKTSYKIDGKGWQKDKSWGGYNVTRYEVVNGNIDLKQAIESSDNIFFARVALELGSKKFEKGMKKLGVGEDIPSDYPFYNAQISNKNLDNEILLADSGYGQGEILINPVQILSIYSALENNGNINAPHLLKDTKNKVWKKNIISKENINLLTDGMQQVVNKTHKEDIYRSYANLIGKSGTAELKMKQGETGRQIGWFISYDKDNPNMMMAINVKDVQDKGMASYNAKISGKVYDELYENGNKKYEMVASLFYYELLISAVTSPLNTISSFSLYVESDTVTSPFSFFMDFLFVISAITYNVLPGYTGLINLTLFICVPATTSSPYLPSSTHNLNDIESVCMPDAMIPLNLLCSAFSLSICIY</sequence>
<dbReference type="SUPFAM" id="SSF54427">
    <property type="entry name" value="NTF2-like"/>
    <property type="match status" value="1"/>
</dbReference>
<evidence type="ECO:0000259" key="5">
    <source>
        <dbReference type="Pfam" id="PF00905"/>
    </source>
</evidence>
<evidence type="ECO:0000259" key="7">
    <source>
        <dbReference type="Pfam" id="PF05223"/>
    </source>
</evidence>
<dbReference type="PANTHER" id="PTHR30627:SF25">
    <property type="entry name" value="PENICILLIN-BINDING PROTEIN 3"/>
    <property type="match status" value="1"/>
</dbReference>
<dbReference type="GO" id="GO:0046677">
    <property type="term" value="P:response to antibiotic"/>
    <property type="evidence" value="ECO:0007669"/>
    <property type="project" value="InterPro"/>
</dbReference>
<dbReference type="Pfam" id="PF00905">
    <property type="entry name" value="Transpeptidase"/>
    <property type="match status" value="1"/>
</dbReference>
<dbReference type="SUPFAM" id="SSF56519">
    <property type="entry name" value="Penicillin binding protein dimerisation domain"/>
    <property type="match status" value="1"/>
</dbReference>
<proteinExistence type="inferred from homology"/>
<dbReference type="NCBIfam" id="NF000237">
    <property type="entry name" value="MECA_PBP2A"/>
    <property type="match status" value="1"/>
</dbReference>
<dbReference type="InterPro" id="IPR012338">
    <property type="entry name" value="Beta-lactam/transpept-like"/>
</dbReference>
<name>M1XH10_STAAU</name>
<evidence type="ECO:0000256" key="3">
    <source>
        <dbReference type="ARBA" id="ARBA00023136"/>
    </source>
</evidence>
<dbReference type="GO" id="GO:0008658">
    <property type="term" value="F:penicillin binding"/>
    <property type="evidence" value="ECO:0007669"/>
    <property type="project" value="InterPro"/>
</dbReference>
<dbReference type="NCBIfam" id="NF000409">
    <property type="entry name" value="MECA_pure"/>
    <property type="match status" value="1"/>
</dbReference>
<dbReference type="InterPro" id="IPR050515">
    <property type="entry name" value="Beta-lactam/transpept"/>
</dbReference>
<dbReference type="InterPro" id="IPR007887">
    <property type="entry name" value="MecA_N"/>
</dbReference>
<evidence type="ECO:0000256" key="2">
    <source>
        <dbReference type="ARBA" id="ARBA00007171"/>
    </source>
</evidence>
<accession>M1XH10</accession>
<evidence type="ECO:0000259" key="6">
    <source>
        <dbReference type="Pfam" id="PF03717"/>
    </source>
</evidence>
<evidence type="ECO:0000256" key="4">
    <source>
        <dbReference type="SAM" id="Phobius"/>
    </source>
</evidence>
<dbReference type="Gene3D" id="3.90.1310.10">
    <property type="entry name" value="Penicillin-binding protein 2a (Domain 2)"/>
    <property type="match status" value="1"/>
</dbReference>
<dbReference type="Gene3D" id="3.40.710.10">
    <property type="entry name" value="DD-peptidase/beta-lactamase superfamily"/>
    <property type="match status" value="1"/>
</dbReference>
<dbReference type="GO" id="GO:0071972">
    <property type="term" value="F:peptidoglycan L,D-transpeptidase activity"/>
    <property type="evidence" value="ECO:0007669"/>
    <property type="project" value="TreeGrafter"/>
</dbReference>
<dbReference type="PANTHER" id="PTHR30627">
    <property type="entry name" value="PEPTIDOGLYCAN D,D-TRANSPEPTIDASE"/>
    <property type="match status" value="1"/>
</dbReference>
<gene>
    <name evidence="8" type="primary">mecA</name>
</gene>
<feature type="domain" description="Penicillin-binding protein dimerisation" evidence="6">
    <location>
        <begin position="148"/>
        <end position="310"/>
    </location>
</feature>
<feature type="transmembrane region" description="Helical" evidence="4">
    <location>
        <begin position="6"/>
        <end position="24"/>
    </location>
</feature>